<dbReference type="SUPFAM" id="SSF48371">
    <property type="entry name" value="ARM repeat"/>
    <property type="match status" value="1"/>
</dbReference>
<accession>A0A1J4JU24</accession>
<dbReference type="Gene3D" id="1.25.10.10">
    <property type="entry name" value="Leucine-rich Repeat Variant"/>
    <property type="match status" value="1"/>
</dbReference>
<name>A0A1J4JU24_9EUKA</name>
<comment type="caution">
    <text evidence="1">The sequence shown here is derived from an EMBL/GenBank/DDBJ whole genome shotgun (WGS) entry which is preliminary data.</text>
</comment>
<gene>
    <name evidence="1" type="ORF">TRFO_07678</name>
</gene>
<dbReference type="InterPro" id="IPR016024">
    <property type="entry name" value="ARM-type_fold"/>
</dbReference>
<dbReference type="AlphaFoldDB" id="A0A1J4JU24"/>
<organism evidence="1 2">
    <name type="scientific">Tritrichomonas foetus</name>
    <dbReference type="NCBI Taxonomy" id="1144522"/>
    <lineage>
        <taxon>Eukaryota</taxon>
        <taxon>Metamonada</taxon>
        <taxon>Parabasalia</taxon>
        <taxon>Tritrichomonadida</taxon>
        <taxon>Tritrichomonadidae</taxon>
        <taxon>Tritrichomonas</taxon>
    </lineage>
</organism>
<evidence type="ECO:0000313" key="2">
    <source>
        <dbReference type="Proteomes" id="UP000179807"/>
    </source>
</evidence>
<dbReference type="RefSeq" id="XP_068354148.1">
    <property type="nucleotide sequence ID" value="XM_068493824.1"/>
</dbReference>
<proteinExistence type="predicted"/>
<protein>
    <submittedName>
        <fullName evidence="1">Uncharacterized protein</fullName>
    </submittedName>
</protein>
<dbReference type="GeneID" id="94828528"/>
<dbReference type="Proteomes" id="UP000179807">
    <property type="component" value="Unassembled WGS sequence"/>
</dbReference>
<dbReference type="EMBL" id="MLAK01000927">
    <property type="protein sequence ID" value="OHT01012.1"/>
    <property type="molecule type" value="Genomic_DNA"/>
</dbReference>
<keyword evidence="2" id="KW-1185">Reference proteome</keyword>
<sequence length="529" mass="61753">MNLDYKTNEYSTKMNILTLDNLHNKENAKLIDEDFLNNVIFLVSEFQNAIELSNFTKTSQLSSLLIQIFKKKDFYFTNEIFSIFQDFLNFLINSLNEMSSIEMSSQIIEIIILLLSQNDEFNVSQLSSFNFFNFLYTCFLPASNNTILVLRLTSAILRDNFDAFENFVKFDFINFIFSNFDNFSKDLKAISCKIIIDAIQINDNFRETELDLLTNPEFVEFIEDKMFDFENQSFFILNLIKTALEFGYSSEKLYIYPNLLVKVKDIESVSKILEILKIIFQKNEEEETIFTFQWEFFAPIVNKVYQNSTDKNYFHSNIFTESNFNGNSQKENNQNESIQNDFNADNLNHDSINFDCFIAKNIYENDFHSYEDSLNNEIILAACELITSIFQRSRELTVNCITKNVNIVEFLLYLVSEKNYKIKEAALKALATLSNNNFISVLMETNYISMLVEFLEASETSFIKIVINSLLLLVFYAEEGNETSKIIKNHFVEADLLERVDCVLSNESLDAEIHKLLLVLFHHASNLYE</sequence>
<dbReference type="VEuPathDB" id="TrichDB:TRFO_07678"/>
<dbReference type="InterPro" id="IPR011989">
    <property type="entry name" value="ARM-like"/>
</dbReference>
<reference evidence="1" key="1">
    <citation type="submission" date="2016-10" db="EMBL/GenBank/DDBJ databases">
        <authorList>
            <person name="Benchimol M."/>
            <person name="Almeida L.G."/>
            <person name="Vasconcelos A.T."/>
            <person name="Perreira-Neves A."/>
            <person name="Rosa I.A."/>
            <person name="Tasca T."/>
            <person name="Bogo M.R."/>
            <person name="de Souza W."/>
        </authorList>
    </citation>
    <scope>NUCLEOTIDE SEQUENCE [LARGE SCALE GENOMIC DNA]</scope>
    <source>
        <strain evidence="1">K</strain>
    </source>
</reference>
<evidence type="ECO:0000313" key="1">
    <source>
        <dbReference type="EMBL" id="OHT01012.1"/>
    </source>
</evidence>